<comment type="function">
    <text evidence="6">Controls stomatal patterning.</text>
</comment>
<keyword evidence="6" id="KW-0217">Developmental protein</keyword>
<sequence length="137" mass="15815">MRRKPRKTKKNQEKMKNREKKRIEKTLPNPQRQKDQEEGIKCDNETRNVGAEERRECPRNIEEISSSINGREGLRDEVNDTPIGSGPPNCYLKCNGCIPCDPVLVTVPPRELVGTQAESYPQIWKCQCQGSFYDPWP</sequence>
<dbReference type="Proteomes" id="UP000825729">
    <property type="component" value="Unassembled WGS sequence"/>
</dbReference>
<keyword evidence="5" id="KW-1015">Disulfide bond</keyword>
<gene>
    <name evidence="8" type="ORF">H6P81_017477</name>
</gene>
<keyword evidence="3 6" id="KW-0964">Secreted</keyword>
<proteinExistence type="inferred from homology"/>
<dbReference type="AlphaFoldDB" id="A0AAV7DYK8"/>
<evidence type="ECO:0000256" key="2">
    <source>
        <dbReference type="ARBA" id="ARBA00008127"/>
    </source>
</evidence>
<dbReference type="PANTHER" id="PTHR33109">
    <property type="entry name" value="EPIDERMAL PATTERNING FACTOR-LIKE PROTEIN 4"/>
    <property type="match status" value="1"/>
</dbReference>
<evidence type="ECO:0000256" key="1">
    <source>
        <dbReference type="ARBA" id="ARBA00004613"/>
    </source>
</evidence>
<feature type="region of interest" description="Disordered" evidence="7">
    <location>
        <begin position="1"/>
        <end position="56"/>
    </location>
</feature>
<feature type="compositionally biased region" description="Basic and acidic residues" evidence="7">
    <location>
        <begin position="32"/>
        <end position="56"/>
    </location>
</feature>
<dbReference type="PANTHER" id="PTHR33109:SF4">
    <property type="entry name" value="EPIDERMAL PATTERNING FACTOR-LIKE PROTEIN 6"/>
    <property type="match status" value="1"/>
</dbReference>
<reference evidence="8 9" key="1">
    <citation type="submission" date="2021-07" db="EMBL/GenBank/DDBJ databases">
        <title>The Aristolochia fimbriata genome: insights into angiosperm evolution, floral development and chemical biosynthesis.</title>
        <authorList>
            <person name="Jiao Y."/>
        </authorList>
    </citation>
    <scope>NUCLEOTIDE SEQUENCE [LARGE SCALE GENOMIC DNA]</scope>
    <source>
        <strain evidence="8">IBCAS-2021</strain>
        <tissue evidence="8">Leaf</tissue>
    </source>
</reference>
<dbReference type="GO" id="GO:0005576">
    <property type="term" value="C:extracellular region"/>
    <property type="evidence" value="ECO:0007669"/>
    <property type="project" value="UniProtKB-SubCell"/>
</dbReference>
<protein>
    <recommendedName>
        <fullName evidence="6">Epidermal patterning factor-like protein</fullName>
    </recommendedName>
</protein>
<dbReference type="GO" id="GO:0010052">
    <property type="term" value="P:guard cell differentiation"/>
    <property type="evidence" value="ECO:0007669"/>
    <property type="project" value="UniProtKB-UniRule"/>
</dbReference>
<keyword evidence="4" id="KW-0732">Signal</keyword>
<comment type="similarity">
    <text evidence="2 6">Belongs to the plant cysteine rich small secretory peptide family. Epidermal patterning factor subfamily.</text>
</comment>
<evidence type="ECO:0000313" key="8">
    <source>
        <dbReference type="EMBL" id="KAG9441623.1"/>
    </source>
</evidence>
<name>A0AAV7DYK8_ARIFI</name>
<evidence type="ECO:0000256" key="4">
    <source>
        <dbReference type="ARBA" id="ARBA00022729"/>
    </source>
</evidence>
<evidence type="ECO:0000313" key="9">
    <source>
        <dbReference type="Proteomes" id="UP000825729"/>
    </source>
</evidence>
<accession>A0AAV7DYK8</accession>
<evidence type="ECO:0000256" key="3">
    <source>
        <dbReference type="ARBA" id="ARBA00022525"/>
    </source>
</evidence>
<evidence type="ECO:0000256" key="6">
    <source>
        <dbReference type="RuleBase" id="RU367102"/>
    </source>
</evidence>
<comment type="caution">
    <text evidence="8">The sequence shown here is derived from an EMBL/GenBank/DDBJ whole genome shotgun (WGS) entry which is preliminary data.</text>
</comment>
<evidence type="ECO:0000256" key="7">
    <source>
        <dbReference type="SAM" id="MobiDB-lite"/>
    </source>
</evidence>
<dbReference type="EMBL" id="JAINDJ010000007">
    <property type="protein sequence ID" value="KAG9441623.1"/>
    <property type="molecule type" value="Genomic_DNA"/>
</dbReference>
<keyword evidence="9" id="KW-1185">Reference proteome</keyword>
<dbReference type="InterPro" id="IPR039455">
    <property type="entry name" value="EPFL"/>
</dbReference>
<dbReference type="Pfam" id="PF17181">
    <property type="entry name" value="EPF"/>
    <property type="match status" value="1"/>
</dbReference>
<evidence type="ECO:0000256" key="5">
    <source>
        <dbReference type="ARBA" id="ARBA00023157"/>
    </source>
</evidence>
<feature type="compositionally biased region" description="Basic and acidic residues" evidence="7">
    <location>
        <begin position="10"/>
        <end position="25"/>
    </location>
</feature>
<comment type="subcellular location">
    <subcellularLocation>
        <location evidence="1 6">Secreted</location>
    </subcellularLocation>
</comment>
<organism evidence="8 9">
    <name type="scientific">Aristolochia fimbriata</name>
    <name type="common">White veined hardy Dutchman's pipe vine</name>
    <dbReference type="NCBI Taxonomy" id="158543"/>
    <lineage>
        <taxon>Eukaryota</taxon>
        <taxon>Viridiplantae</taxon>
        <taxon>Streptophyta</taxon>
        <taxon>Embryophyta</taxon>
        <taxon>Tracheophyta</taxon>
        <taxon>Spermatophyta</taxon>
        <taxon>Magnoliopsida</taxon>
        <taxon>Magnoliidae</taxon>
        <taxon>Piperales</taxon>
        <taxon>Aristolochiaceae</taxon>
        <taxon>Aristolochia</taxon>
    </lineage>
</organism>